<dbReference type="RefSeq" id="WP_142943085.1">
    <property type="nucleotide sequence ID" value="NZ_VIKR01000004.1"/>
</dbReference>
<dbReference type="AlphaFoldDB" id="A0A545T6V0"/>
<sequence>MDVSGILNTGVQGFQDAASRANKAAQEIASQSVEDASQAGINQQDLTSSIVDLKVAEIDARASVEIIETASDLVGTLLDVKA</sequence>
<protein>
    <submittedName>
        <fullName evidence="1">Flagellar biosynthesis protein FlgE</fullName>
    </submittedName>
</protein>
<dbReference type="OrthoDB" id="6106532at2"/>
<name>A0A545T6V0_9GAMM</name>
<evidence type="ECO:0000313" key="2">
    <source>
        <dbReference type="Proteomes" id="UP000317839"/>
    </source>
</evidence>
<gene>
    <name evidence="1" type="ORF">FLL45_15905</name>
</gene>
<keyword evidence="1" id="KW-0282">Flagellum</keyword>
<accession>A0A545T6V0</accession>
<keyword evidence="1" id="KW-0966">Cell projection</keyword>
<keyword evidence="1" id="KW-0969">Cilium</keyword>
<dbReference type="Proteomes" id="UP000317839">
    <property type="component" value="Unassembled WGS sequence"/>
</dbReference>
<organism evidence="1 2">
    <name type="scientific">Aliikangiella marina</name>
    <dbReference type="NCBI Taxonomy" id="1712262"/>
    <lineage>
        <taxon>Bacteria</taxon>
        <taxon>Pseudomonadati</taxon>
        <taxon>Pseudomonadota</taxon>
        <taxon>Gammaproteobacteria</taxon>
        <taxon>Oceanospirillales</taxon>
        <taxon>Pleioneaceae</taxon>
        <taxon>Aliikangiella</taxon>
    </lineage>
</organism>
<reference evidence="1 2" key="1">
    <citation type="submission" date="2019-06" db="EMBL/GenBank/DDBJ databases">
        <title>Draft genome of Aliikangiella marina GYP-15.</title>
        <authorList>
            <person name="Wang G."/>
        </authorList>
    </citation>
    <scope>NUCLEOTIDE SEQUENCE [LARGE SCALE GENOMIC DNA]</scope>
    <source>
        <strain evidence="1 2">GYP-15</strain>
    </source>
</reference>
<dbReference type="EMBL" id="VIKR01000004">
    <property type="protein sequence ID" value="TQV72946.1"/>
    <property type="molecule type" value="Genomic_DNA"/>
</dbReference>
<keyword evidence="2" id="KW-1185">Reference proteome</keyword>
<evidence type="ECO:0000313" key="1">
    <source>
        <dbReference type="EMBL" id="TQV72946.1"/>
    </source>
</evidence>
<comment type="caution">
    <text evidence="1">The sequence shown here is derived from an EMBL/GenBank/DDBJ whole genome shotgun (WGS) entry which is preliminary data.</text>
</comment>
<proteinExistence type="predicted"/>